<gene>
    <name evidence="1" type="ORF">SAMN02745243_02377</name>
</gene>
<dbReference type="Proteomes" id="UP000184301">
    <property type="component" value="Unassembled WGS sequence"/>
</dbReference>
<dbReference type="OrthoDB" id="121064at2"/>
<reference evidence="1 2" key="1">
    <citation type="submission" date="2016-11" db="EMBL/GenBank/DDBJ databases">
        <authorList>
            <person name="Jaros S."/>
            <person name="Januszkiewicz K."/>
            <person name="Wedrychowicz H."/>
        </authorList>
    </citation>
    <scope>NUCLEOTIDE SEQUENCE [LARGE SCALE GENOMIC DNA]</scope>
    <source>
        <strain evidence="1 2">DSM 15480</strain>
    </source>
</reference>
<dbReference type="AlphaFoldDB" id="A0A1M6QBG2"/>
<dbReference type="Pfam" id="PF06935">
    <property type="entry name" value="DUF1284"/>
    <property type="match status" value="1"/>
</dbReference>
<evidence type="ECO:0008006" key="3">
    <source>
        <dbReference type="Google" id="ProtNLM"/>
    </source>
</evidence>
<organism evidence="1 2">
    <name type="scientific">Hespellia stercorisuis DSM 15480</name>
    <dbReference type="NCBI Taxonomy" id="1121950"/>
    <lineage>
        <taxon>Bacteria</taxon>
        <taxon>Bacillati</taxon>
        <taxon>Bacillota</taxon>
        <taxon>Clostridia</taxon>
        <taxon>Lachnospirales</taxon>
        <taxon>Lachnospiraceae</taxon>
        <taxon>Hespellia</taxon>
    </lineage>
</organism>
<evidence type="ECO:0000313" key="1">
    <source>
        <dbReference type="EMBL" id="SHK17609.1"/>
    </source>
</evidence>
<dbReference type="InterPro" id="IPR009702">
    <property type="entry name" value="DUF1284"/>
</dbReference>
<sequence length="149" mass="17049">MSRQHSPLRLRGHHLLCTGLFVGEGYSDTFSVNMSRIVRMLKEENVMLELVCGTDEICGACPKTACEEADSSENREKTEVCDLPSVKKKDQKLLANLGLDRSPQDTYRNIIRIVRERLTESMFQECCGDCSWNKKGLCSYEKYMKNIED</sequence>
<name>A0A1M6QBG2_9FIRM</name>
<keyword evidence="2" id="KW-1185">Reference proteome</keyword>
<dbReference type="EMBL" id="FQZY01000033">
    <property type="protein sequence ID" value="SHK17609.1"/>
    <property type="molecule type" value="Genomic_DNA"/>
</dbReference>
<proteinExistence type="predicted"/>
<dbReference type="STRING" id="1121950.SAMN02745243_02377"/>
<dbReference type="RefSeq" id="WP_073110706.1">
    <property type="nucleotide sequence ID" value="NZ_FQZY01000033.1"/>
</dbReference>
<evidence type="ECO:0000313" key="2">
    <source>
        <dbReference type="Proteomes" id="UP000184301"/>
    </source>
</evidence>
<protein>
    <recommendedName>
        <fullName evidence="3">DUF1284 domain-containing protein</fullName>
    </recommendedName>
</protein>
<accession>A0A1M6QBG2</accession>